<organism evidence="3 4">
    <name type="scientific">Jezberella montanilacus</name>
    <dbReference type="NCBI Taxonomy" id="323426"/>
    <lineage>
        <taxon>Bacteria</taxon>
        <taxon>Pseudomonadati</taxon>
        <taxon>Pseudomonadota</taxon>
        <taxon>Betaproteobacteria</taxon>
        <taxon>Burkholderiales</taxon>
        <taxon>Alcaligenaceae</taxon>
        <taxon>Jezberella</taxon>
    </lineage>
</organism>
<evidence type="ECO:0000256" key="1">
    <source>
        <dbReference type="ARBA" id="ARBA00006987"/>
    </source>
</evidence>
<keyword evidence="2" id="KW-0472">Membrane</keyword>
<accession>A0A2T0XDY0</accession>
<evidence type="ECO:0000313" key="4">
    <source>
        <dbReference type="Proteomes" id="UP000238308"/>
    </source>
</evidence>
<dbReference type="SUPFAM" id="SSF53850">
    <property type="entry name" value="Periplasmic binding protein-like II"/>
    <property type="match status" value="1"/>
</dbReference>
<keyword evidence="4" id="KW-1185">Reference proteome</keyword>
<dbReference type="Gene3D" id="3.40.190.150">
    <property type="entry name" value="Bordetella uptake gene, domain 1"/>
    <property type="match status" value="1"/>
</dbReference>
<keyword evidence="2" id="KW-0812">Transmembrane</keyword>
<evidence type="ECO:0000313" key="3">
    <source>
        <dbReference type="EMBL" id="PRY97136.1"/>
    </source>
</evidence>
<gene>
    <name evidence="3" type="ORF">BCM14_2276</name>
</gene>
<dbReference type="InterPro" id="IPR042100">
    <property type="entry name" value="Bug_dom1"/>
</dbReference>
<dbReference type="PIRSF" id="PIRSF017082">
    <property type="entry name" value="YflP"/>
    <property type="match status" value="1"/>
</dbReference>
<name>A0A2T0XDY0_9BURK</name>
<dbReference type="Proteomes" id="UP000238308">
    <property type="component" value="Unassembled WGS sequence"/>
</dbReference>
<comment type="similarity">
    <text evidence="1">Belongs to the UPF0065 (bug) family.</text>
</comment>
<comment type="caution">
    <text evidence="3">The sequence shown here is derived from an EMBL/GenBank/DDBJ whole genome shotgun (WGS) entry which is preliminary data.</text>
</comment>
<dbReference type="EMBL" id="PVTV01000015">
    <property type="protein sequence ID" value="PRY97136.1"/>
    <property type="molecule type" value="Genomic_DNA"/>
</dbReference>
<proteinExistence type="inferred from homology"/>
<evidence type="ECO:0000256" key="2">
    <source>
        <dbReference type="SAM" id="Phobius"/>
    </source>
</evidence>
<dbReference type="AlphaFoldDB" id="A0A2T0XDY0"/>
<keyword evidence="2" id="KW-1133">Transmembrane helix</keyword>
<dbReference type="Gene3D" id="3.40.190.10">
    <property type="entry name" value="Periplasmic binding protein-like II"/>
    <property type="match status" value="1"/>
</dbReference>
<dbReference type="InterPro" id="IPR005064">
    <property type="entry name" value="BUG"/>
</dbReference>
<sequence>MFFKPKLKDAVVTTPSVIGRLLKSIYSISFLMLALLLSVYGSSSEAQIDKPMRLMVGFPAGGGTDALARLLAARLSTELGVSVVVENKPGAGGQIAAQYLKSVGSDGYTLFLSHDHTISILPLVMKTPGFDVEADFVAVAGVASFVNAFALSSGTSAQGFNDYINLVKSKPGKKGSVGIPAPASTLEFLVKTLAKRYELDLLSVPYKGSAPMMADMLGNQIEAGSASVPDFIEFHQAKKLRIVAVMGATRQASLPDVPTFKELGINGFEDLPFYGVFAAKDAPPAILNQVSKALEKVVAKPDVKEQFASMGLSPDYLTASQLQTRERSYSSAWAKIIKESGYQPN</sequence>
<dbReference type="PANTHER" id="PTHR42928:SF5">
    <property type="entry name" value="BLR1237 PROTEIN"/>
    <property type="match status" value="1"/>
</dbReference>
<dbReference type="Pfam" id="PF03401">
    <property type="entry name" value="TctC"/>
    <property type="match status" value="1"/>
</dbReference>
<protein>
    <submittedName>
        <fullName evidence="3">Tripartite-type tricarboxylate transporter receptor subunit TctC</fullName>
    </submittedName>
</protein>
<dbReference type="PANTHER" id="PTHR42928">
    <property type="entry name" value="TRICARBOXYLATE-BINDING PROTEIN"/>
    <property type="match status" value="1"/>
</dbReference>
<feature type="transmembrane region" description="Helical" evidence="2">
    <location>
        <begin position="21"/>
        <end position="41"/>
    </location>
</feature>
<reference evidence="3 4" key="1">
    <citation type="submission" date="2018-03" db="EMBL/GenBank/DDBJ databases">
        <title>Genomic Encyclopedia of Type Strains, Phase III (KMG-III): the genomes of soil and plant-associated and newly described type strains.</title>
        <authorList>
            <person name="Whitman W."/>
        </authorList>
    </citation>
    <scope>NUCLEOTIDE SEQUENCE [LARGE SCALE GENOMIC DNA]</scope>
    <source>
        <strain evidence="3 4">MWH-P2sevCIIIb</strain>
    </source>
</reference>
<keyword evidence="3" id="KW-0675">Receptor</keyword>